<feature type="transmembrane region" description="Helical" evidence="3">
    <location>
        <begin position="255"/>
        <end position="273"/>
    </location>
</feature>
<feature type="compositionally biased region" description="Acidic residues" evidence="2">
    <location>
        <begin position="447"/>
        <end position="465"/>
    </location>
</feature>
<keyword evidence="3" id="KW-1133">Transmembrane helix</keyword>
<comment type="caution">
    <text evidence="5">The sequence shown here is derived from an EMBL/GenBank/DDBJ whole genome shotgun (WGS) entry which is preliminary data.</text>
</comment>
<evidence type="ECO:0000313" key="5">
    <source>
        <dbReference type="EMBL" id="MYC94347.1"/>
    </source>
</evidence>
<feature type="transmembrane region" description="Helical" evidence="3">
    <location>
        <begin position="294"/>
        <end position="318"/>
    </location>
</feature>
<dbReference type="InterPro" id="IPR011004">
    <property type="entry name" value="Trimer_LpxA-like_sf"/>
</dbReference>
<name>A0A6B1D505_9CHLR</name>
<feature type="transmembrane region" description="Helical" evidence="3">
    <location>
        <begin position="7"/>
        <end position="26"/>
    </location>
</feature>
<dbReference type="EMBL" id="VXMH01000023">
    <property type="protein sequence ID" value="MYC94347.1"/>
    <property type="molecule type" value="Genomic_DNA"/>
</dbReference>
<feature type="compositionally biased region" description="Polar residues" evidence="2">
    <location>
        <begin position="432"/>
        <end position="441"/>
    </location>
</feature>
<keyword evidence="3" id="KW-0812">Transmembrane</keyword>
<dbReference type="Gene3D" id="1.10.150.20">
    <property type="entry name" value="5' to 3' exonuclease, C-terminal subdomain"/>
    <property type="match status" value="1"/>
</dbReference>
<keyword evidence="1" id="KW-0175">Coiled coil</keyword>
<dbReference type="SUPFAM" id="SSF51161">
    <property type="entry name" value="Trimeric LpxA-like enzymes"/>
    <property type="match status" value="1"/>
</dbReference>
<feature type="coiled-coil region" evidence="1">
    <location>
        <begin position="162"/>
        <end position="236"/>
    </location>
</feature>
<dbReference type="Pfam" id="PF26514">
    <property type="entry name" value="DUF8173"/>
    <property type="match status" value="1"/>
</dbReference>
<feature type="transmembrane region" description="Helical" evidence="3">
    <location>
        <begin position="387"/>
        <end position="405"/>
    </location>
</feature>
<feature type="transmembrane region" description="Helical" evidence="3">
    <location>
        <begin position="363"/>
        <end position="381"/>
    </location>
</feature>
<feature type="domain" description="DUF8173" evidence="4">
    <location>
        <begin position="225"/>
        <end position="404"/>
    </location>
</feature>
<keyword evidence="3" id="KW-0472">Membrane</keyword>
<gene>
    <name evidence="5" type="ORF">F4X14_05190</name>
</gene>
<feature type="transmembrane region" description="Helical" evidence="3">
    <location>
        <begin position="324"/>
        <end position="342"/>
    </location>
</feature>
<dbReference type="AlphaFoldDB" id="A0A6B1D505"/>
<organism evidence="5">
    <name type="scientific">Caldilineaceae bacterium SB0661_bin_32</name>
    <dbReference type="NCBI Taxonomy" id="2605255"/>
    <lineage>
        <taxon>Bacteria</taxon>
        <taxon>Bacillati</taxon>
        <taxon>Chloroflexota</taxon>
        <taxon>Caldilineae</taxon>
        <taxon>Caldilineales</taxon>
        <taxon>Caldilineaceae</taxon>
    </lineage>
</organism>
<reference evidence="5" key="1">
    <citation type="submission" date="2019-09" db="EMBL/GenBank/DDBJ databases">
        <title>Characterisation of the sponge microbiome using genome-centric metagenomics.</title>
        <authorList>
            <person name="Engelberts J.P."/>
            <person name="Robbins S.J."/>
            <person name="De Goeij J.M."/>
            <person name="Aranda M."/>
            <person name="Bell S.C."/>
            <person name="Webster N.S."/>
        </authorList>
    </citation>
    <scope>NUCLEOTIDE SEQUENCE</scope>
    <source>
        <strain evidence="5">SB0661_bin_32</strain>
    </source>
</reference>
<evidence type="ECO:0000259" key="4">
    <source>
        <dbReference type="Pfam" id="PF26514"/>
    </source>
</evidence>
<evidence type="ECO:0000256" key="3">
    <source>
        <dbReference type="SAM" id="Phobius"/>
    </source>
</evidence>
<sequence>MKSLRRLGCWTTFILIFALGTFIFLFTQSRQGRNEFSVRHEQRNVTMFGGDVRIGEDEQVMGNLLVVGDDLTLEGRIGGNLVVVGGDAELTGHARVGGNVSVVGGDAEVNDTSAIGGNVAVVGGDVDLTGHARVGGSVRVVGGRIKQDPAVHVSGEVAETTRNQAKQQRETALAAAEAARDQAKLQREAALEAAKAARDQAKLQSEAALEAAKAARDQAKLQREAALAAAEAARDQAASIRTPWFLVFLRKLVQAFLWTLLITALVLLFYWLLPKQVKAVSKTAEKETALSFAAGAIGIVGSAILTAILTITICFALLALPLLALLALVVLCGWTVTCYWLGRRLDELVAGPGELSWNPMISVGLSSLVITGVTAFSWVIFPCLGFIVALLIGSTGTGAAVVHVARGSGRLSGSVLGNGPNGPEPDREKTATDSGAGSAAQSPGLPELDDETAGLQDDEQIETGEVESPPENGEPGTEVSPREDPTSQDEPDDLTRVTGIGPVYSRRLQDAGIDRFFQLAALEVQQIAEILGCSASRVERERLRENARELADQR</sequence>
<feature type="region of interest" description="Disordered" evidence="2">
    <location>
        <begin position="412"/>
        <end position="498"/>
    </location>
</feature>
<evidence type="ECO:0000256" key="2">
    <source>
        <dbReference type="SAM" id="MobiDB-lite"/>
    </source>
</evidence>
<protein>
    <recommendedName>
        <fullName evidence="4">DUF8173 domain-containing protein</fullName>
    </recommendedName>
</protein>
<evidence type="ECO:0000256" key="1">
    <source>
        <dbReference type="SAM" id="Coils"/>
    </source>
</evidence>
<dbReference type="InterPro" id="IPR058486">
    <property type="entry name" value="DUF8173"/>
</dbReference>
<proteinExistence type="predicted"/>
<accession>A0A6B1D505</accession>